<reference evidence="2" key="1">
    <citation type="submission" date="2016-11" db="UniProtKB">
        <authorList>
            <consortium name="WormBaseParasite"/>
        </authorList>
    </citation>
    <scope>IDENTIFICATION</scope>
</reference>
<organism evidence="1 2">
    <name type="scientific">Macrostomum lignano</name>
    <dbReference type="NCBI Taxonomy" id="282301"/>
    <lineage>
        <taxon>Eukaryota</taxon>
        <taxon>Metazoa</taxon>
        <taxon>Spiralia</taxon>
        <taxon>Lophotrochozoa</taxon>
        <taxon>Platyhelminthes</taxon>
        <taxon>Rhabditophora</taxon>
        <taxon>Macrostomorpha</taxon>
        <taxon>Macrostomida</taxon>
        <taxon>Macrostomidae</taxon>
        <taxon>Macrostomum</taxon>
    </lineage>
</organism>
<keyword evidence="1" id="KW-1185">Reference proteome</keyword>
<accession>A0A1I8HU97</accession>
<dbReference type="WBParaSite" id="maker-uti_cns_0008039-snap-gene-0.3-mRNA-1">
    <property type="protein sequence ID" value="maker-uti_cns_0008039-snap-gene-0.3-mRNA-1"/>
    <property type="gene ID" value="maker-uti_cns_0008039-snap-gene-0.3"/>
</dbReference>
<dbReference type="Proteomes" id="UP000095280">
    <property type="component" value="Unplaced"/>
</dbReference>
<evidence type="ECO:0000313" key="1">
    <source>
        <dbReference type="Proteomes" id="UP000095280"/>
    </source>
</evidence>
<sequence length="166" mass="17739">LLELDESNLAVLPGDSGSGPEGDDNAPNSVMVATNDGQLVLGYGSTLYCRKGLRADFDLYCNGLDRADFSSETLAGLCSSLVIGFLSQLLATDGEQLAAIPEQSLSLFVSLDCFSGTSLSPCSNCDLESQLSASLQSLISEELMLRHPFYSEGCPYALLKRRVRLD</sequence>
<name>A0A1I8HU97_9PLAT</name>
<protein>
    <submittedName>
        <fullName evidence="2">RNase III domain-containing protein</fullName>
    </submittedName>
</protein>
<evidence type="ECO:0000313" key="2">
    <source>
        <dbReference type="WBParaSite" id="maker-uti_cns_0008039-snap-gene-0.3-mRNA-1"/>
    </source>
</evidence>
<dbReference type="AlphaFoldDB" id="A0A1I8HU97"/>
<proteinExistence type="predicted"/>